<dbReference type="OrthoDB" id="4439444at2759"/>
<accession>A0A5N5X179</accession>
<gene>
    <name evidence="2" type="ORF">BDV29DRAFT_156535</name>
</gene>
<name>A0A5N5X179_9EURO</name>
<evidence type="ECO:0000256" key="1">
    <source>
        <dbReference type="SAM" id="MobiDB-lite"/>
    </source>
</evidence>
<reference evidence="2 3" key="1">
    <citation type="submission" date="2019-04" db="EMBL/GenBank/DDBJ databases">
        <title>Friends and foes A comparative genomics study of 23 Aspergillus species from section Flavi.</title>
        <authorList>
            <consortium name="DOE Joint Genome Institute"/>
            <person name="Kjaerbolling I."/>
            <person name="Vesth T."/>
            <person name="Frisvad J.C."/>
            <person name="Nybo J.L."/>
            <person name="Theobald S."/>
            <person name="Kildgaard S."/>
            <person name="Isbrandt T."/>
            <person name="Kuo A."/>
            <person name="Sato A."/>
            <person name="Lyhne E.K."/>
            <person name="Kogle M.E."/>
            <person name="Wiebenga A."/>
            <person name="Kun R.S."/>
            <person name="Lubbers R.J."/>
            <person name="Makela M.R."/>
            <person name="Barry K."/>
            <person name="Chovatia M."/>
            <person name="Clum A."/>
            <person name="Daum C."/>
            <person name="Haridas S."/>
            <person name="He G."/>
            <person name="LaButti K."/>
            <person name="Lipzen A."/>
            <person name="Mondo S."/>
            <person name="Riley R."/>
            <person name="Salamov A."/>
            <person name="Simmons B.A."/>
            <person name="Magnuson J.K."/>
            <person name="Henrissat B."/>
            <person name="Mortensen U.H."/>
            <person name="Larsen T.O."/>
            <person name="Devries R.P."/>
            <person name="Grigoriev I.V."/>
            <person name="Machida M."/>
            <person name="Baker S.E."/>
            <person name="Andersen M.R."/>
        </authorList>
    </citation>
    <scope>NUCLEOTIDE SEQUENCE [LARGE SCALE GENOMIC DNA]</scope>
    <source>
        <strain evidence="2 3">CBS 151.66</strain>
    </source>
</reference>
<organism evidence="2 3">
    <name type="scientific">Aspergillus leporis</name>
    <dbReference type="NCBI Taxonomy" id="41062"/>
    <lineage>
        <taxon>Eukaryota</taxon>
        <taxon>Fungi</taxon>
        <taxon>Dikarya</taxon>
        <taxon>Ascomycota</taxon>
        <taxon>Pezizomycotina</taxon>
        <taxon>Eurotiomycetes</taxon>
        <taxon>Eurotiomycetidae</taxon>
        <taxon>Eurotiales</taxon>
        <taxon>Aspergillaceae</taxon>
        <taxon>Aspergillus</taxon>
        <taxon>Aspergillus subgen. Circumdati</taxon>
    </lineage>
</organism>
<evidence type="ECO:0000313" key="2">
    <source>
        <dbReference type="EMBL" id="KAB8074533.1"/>
    </source>
</evidence>
<dbReference type="AlphaFoldDB" id="A0A5N5X179"/>
<dbReference type="Proteomes" id="UP000326565">
    <property type="component" value="Unassembled WGS sequence"/>
</dbReference>
<protein>
    <submittedName>
        <fullName evidence="2">Uncharacterized protein</fullName>
    </submittedName>
</protein>
<proteinExistence type="predicted"/>
<keyword evidence="3" id="KW-1185">Reference proteome</keyword>
<evidence type="ECO:0000313" key="3">
    <source>
        <dbReference type="Proteomes" id="UP000326565"/>
    </source>
</evidence>
<feature type="compositionally biased region" description="Polar residues" evidence="1">
    <location>
        <begin position="32"/>
        <end position="47"/>
    </location>
</feature>
<dbReference type="EMBL" id="ML732208">
    <property type="protein sequence ID" value="KAB8074533.1"/>
    <property type="molecule type" value="Genomic_DNA"/>
</dbReference>
<sequence>MESQNNKNSNNHNSEQSANSESNDNNSQDSSFETPNTDPQILSSPAEDSNYYRSFLEQLLNLLCNEDQETVARLVSIIRSGASHQDILAVISQVQNGHNHIEGNACTPSVFLLSSSYDAVVSAIVD</sequence>
<feature type="compositionally biased region" description="Low complexity" evidence="1">
    <location>
        <begin position="1"/>
        <end position="31"/>
    </location>
</feature>
<feature type="region of interest" description="Disordered" evidence="1">
    <location>
        <begin position="1"/>
        <end position="47"/>
    </location>
</feature>